<evidence type="ECO:0000256" key="1">
    <source>
        <dbReference type="SAM" id="SignalP"/>
    </source>
</evidence>
<dbReference type="OrthoDB" id="9816061at2"/>
<feature type="chain" id="PRO_5012364043" evidence="1">
    <location>
        <begin position="25"/>
        <end position="97"/>
    </location>
</feature>
<dbReference type="STRING" id="366533.SAMN05444339_11418"/>
<keyword evidence="3" id="KW-1185">Reference proteome</keyword>
<dbReference type="InterPro" id="IPR021647">
    <property type="entry name" value="CusF_Ec"/>
</dbReference>
<sequence>MKKIILSALAAATLVIGTSTALFAQDAAFTKGSVKALDAEAGKVTIVHEELVNLGMPAMTMVFRADKDMMAKLSEGQDIEFVADRVEGKLTVVELKD</sequence>
<proteinExistence type="predicted"/>
<dbReference type="EMBL" id="FQUE01000014">
    <property type="protein sequence ID" value="SHF81423.1"/>
    <property type="molecule type" value="Genomic_DNA"/>
</dbReference>
<dbReference type="Proteomes" id="UP000183987">
    <property type="component" value="Unassembled WGS sequence"/>
</dbReference>
<evidence type="ECO:0000313" key="3">
    <source>
        <dbReference type="Proteomes" id="UP000183987"/>
    </source>
</evidence>
<dbReference type="Pfam" id="PF11604">
    <property type="entry name" value="CusF_Ec"/>
    <property type="match status" value="1"/>
</dbReference>
<evidence type="ECO:0000313" key="2">
    <source>
        <dbReference type="EMBL" id="SHF81423.1"/>
    </source>
</evidence>
<feature type="signal peptide" evidence="1">
    <location>
        <begin position="1"/>
        <end position="24"/>
    </location>
</feature>
<gene>
    <name evidence="2" type="ORF">SAMN05444339_11418</name>
</gene>
<dbReference type="RefSeq" id="WP_072858682.1">
    <property type="nucleotide sequence ID" value="NZ_FQUE01000014.1"/>
</dbReference>
<dbReference type="AlphaFoldDB" id="A0A1M5EQ44"/>
<name>A0A1M5EQ44_LOKAT</name>
<reference evidence="3" key="1">
    <citation type="submission" date="2016-11" db="EMBL/GenBank/DDBJ databases">
        <authorList>
            <person name="Varghese N."/>
            <person name="Submissions S."/>
        </authorList>
    </citation>
    <scope>NUCLEOTIDE SEQUENCE [LARGE SCALE GENOMIC DNA]</scope>
    <source>
        <strain evidence="3">DSM 29326</strain>
    </source>
</reference>
<keyword evidence="1" id="KW-0732">Signal</keyword>
<accession>A0A1M5EQ44</accession>
<dbReference type="InterPro" id="IPR042230">
    <property type="entry name" value="CusF_sf"/>
</dbReference>
<dbReference type="Gene3D" id="2.40.50.320">
    <property type="entry name" value="Copper binding periplasmic protein CusF"/>
    <property type="match status" value="1"/>
</dbReference>
<protein>
    <submittedName>
        <fullName evidence="2">Cu and Ag efflux protein CusF</fullName>
    </submittedName>
</protein>
<organism evidence="2 3">
    <name type="scientific">Loktanella atrilutea</name>
    <dbReference type="NCBI Taxonomy" id="366533"/>
    <lineage>
        <taxon>Bacteria</taxon>
        <taxon>Pseudomonadati</taxon>
        <taxon>Pseudomonadota</taxon>
        <taxon>Alphaproteobacteria</taxon>
        <taxon>Rhodobacterales</taxon>
        <taxon>Roseobacteraceae</taxon>
        <taxon>Loktanella</taxon>
    </lineage>
</organism>